<dbReference type="PROSITE" id="PS50994">
    <property type="entry name" value="INTEGRASE"/>
    <property type="match status" value="1"/>
</dbReference>
<keyword evidence="4" id="KW-0255">Endonuclease</keyword>
<dbReference type="PANTHER" id="PTHR34072:SF55">
    <property type="entry name" value="DNA_RNA POLYMERASES SUPERFAMILY PROTEIN"/>
    <property type="match status" value="1"/>
</dbReference>
<evidence type="ECO:0000313" key="10">
    <source>
        <dbReference type="Proteomes" id="UP000321393"/>
    </source>
</evidence>
<organism evidence="8 10">
    <name type="scientific">Cucumis melo var. makuwa</name>
    <name type="common">Oriental melon</name>
    <dbReference type="NCBI Taxonomy" id="1194695"/>
    <lineage>
        <taxon>Eukaryota</taxon>
        <taxon>Viridiplantae</taxon>
        <taxon>Streptophyta</taxon>
        <taxon>Embryophyta</taxon>
        <taxon>Tracheophyta</taxon>
        <taxon>Spermatophyta</taxon>
        <taxon>Magnoliopsida</taxon>
        <taxon>eudicotyledons</taxon>
        <taxon>Gunneridae</taxon>
        <taxon>Pentapetalae</taxon>
        <taxon>rosids</taxon>
        <taxon>fabids</taxon>
        <taxon>Cucurbitales</taxon>
        <taxon>Cucurbitaceae</taxon>
        <taxon>Benincaseae</taxon>
        <taxon>Cucumis</taxon>
    </lineage>
</organism>
<dbReference type="InterPro" id="IPR012337">
    <property type="entry name" value="RNaseH-like_sf"/>
</dbReference>
<dbReference type="Pfam" id="PF17917">
    <property type="entry name" value="RT_RNaseH"/>
    <property type="match status" value="1"/>
</dbReference>
<evidence type="ECO:0000256" key="5">
    <source>
        <dbReference type="ARBA" id="ARBA00022801"/>
    </source>
</evidence>
<comment type="caution">
    <text evidence="8">The sequence shown here is derived from an EMBL/GenBank/DDBJ whole genome shotgun (WGS) entry which is preliminary data.</text>
</comment>
<proteinExistence type="predicted"/>
<dbReference type="GO" id="GO:0004519">
    <property type="term" value="F:endonuclease activity"/>
    <property type="evidence" value="ECO:0007669"/>
    <property type="project" value="UniProtKB-KW"/>
</dbReference>
<dbReference type="Gene3D" id="3.30.420.10">
    <property type="entry name" value="Ribonuclease H-like superfamily/Ribonuclease H"/>
    <property type="match status" value="1"/>
</dbReference>
<dbReference type="InterPro" id="IPR036397">
    <property type="entry name" value="RNaseH_sf"/>
</dbReference>
<keyword evidence="3" id="KW-0540">Nuclease</keyword>
<feature type="domain" description="Integrase catalytic" evidence="7">
    <location>
        <begin position="169"/>
        <end position="306"/>
    </location>
</feature>
<dbReference type="CDD" id="cd09274">
    <property type="entry name" value="RNase_HI_RT_Ty3"/>
    <property type="match status" value="1"/>
</dbReference>
<protein>
    <submittedName>
        <fullName evidence="8">Retrotransposable element Tf2</fullName>
    </submittedName>
</protein>
<evidence type="ECO:0000313" key="8">
    <source>
        <dbReference type="EMBL" id="KAA0036836.1"/>
    </source>
</evidence>
<evidence type="ECO:0000256" key="1">
    <source>
        <dbReference type="ARBA" id="ARBA00022679"/>
    </source>
</evidence>
<evidence type="ECO:0000256" key="6">
    <source>
        <dbReference type="ARBA" id="ARBA00022918"/>
    </source>
</evidence>
<dbReference type="InterPro" id="IPR041373">
    <property type="entry name" value="RT_RNaseH"/>
</dbReference>
<accession>A0A5A7T3Z0</accession>
<dbReference type="GO" id="GO:0003964">
    <property type="term" value="F:RNA-directed DNA polymerase activity"/>
    <property type="evidence" value="ECO:0007669"/>
    <property type="project" value="UniProtKB-KW"/>
</dbReference>
<dbReference type="EMBL" id="SSTD01020080">
    <property type="protein sequence ID" value="TYJ95903.1"/>
    <property type="molecule type" value="Genomic_DNA"/>
</dbReference>
<dbReference type="OrthoDB" id="2013610at2759"/>
<evidence type="ECO:0000256" key="3">
    <source>
        <dbReference type="ARBA" id="ARBA00022722"/>
    </source>
</evidence>
<sequence length="306" mass="35039">MIQVPVLALPNFKKPFVVETDASEVGMGAIMENKRPLEFFSQALAPPHKFKAVYEHELTAIVFAIRKWRPYLLGRRFIVGTDQKSLKFLLKQRVIAREQQRWITKQGKGVLLAIPYVGDLCYRGHLVILASSPTIHLLLTEFHKNPIGGHQGALKTYQRLAREGYSRLSQSRKVWEDIAMDFVEGLPKSRGFDTILVVVDQLTKYAHFLLLKHPPNAHSVATLFIQEIVRLNGHPRSIISDHDKIFTVLFWEELFKASGTQLRRSTTCHPQTNGQSKVVNCGLETYLRCFAMGKPKQWAKWIPWAE</sequence>
<dbReference type="GO" id="GO:0016787">
    <property type="term" value="F:hydrolase activity"/>
    <property type="evidence" value="ECO:0007669"/>
    <property type="project" value="UniProtKB-KW"/>
</dbReference>
<evidence type="ECO:0000313" key="11">
    <source>
        <dbReference type="Proteomes" id="UP000321947"/>
    </source>
</evidence>
<dbReference type="GO" id="GO:0003676">
    <property type="term" value="F:nucleic acid binding"/>
    <property type="evidence" value="ECO:0007669"/>
    <property type="project" value="InterPro"/>
</dbReference>
<dbReference type="GO" id="GO:0015074">
    <property type="term" value="P:DNA integration"/>
    <property type="evidence" value="ECO:0007669"/>
    <property type="project" value="InterPro"/>
</dbReference>
<dbReference type="InterPro" id="IPR001584">
    <property type="entry name" value="Integrase_cat-core"/>
</dbReference>
<dbReference type="SUPFAM" id="SSF56672">
    <property type="entry name" value="DNA/RNA polymerases"/>
    <property type="match status" value="1"/>
</dbReference>
<keyword evidence="1" id="KW-0808">Transferase</keyword>
<dbReference type="InterPro" id="IPR043502">
    <property type="entry name" value="DNA/RNA_pol_sf"/>
</dbReference>
<dbReference type="Proteomes" id="UP000321947">
    <property type="component" value="Unassembled WGS sequence"/>
</dbReference>
<keyword evidence="2" id="KW-0548">Nucleotidyltransferase</keyword>
<dbReference type="SUPFAM" id="SSF53098">
    <property type="entry name" value="Ribonuclease H-like"/>
    <property type="match status" value="1"/>
</dbReference>
<evidence type="ECO:0000313" key="9">
    <source>
        <dbReference type="EMBL" id="TYJ95903.1"/>
    </source>
</evidence>
<evidence type="ECO:0000256" key="2">
    <source>
        <dbReference type="ARBA" id="ARBA00022695"/>
    </source>
</evidence>
<reference evidence="10 11" key="1">
    <citation type="submission" date="2019-08" db="EMBL/GenBank/DDBJ databases">
        <title>Draft genome sequences of two oriental melons (Cucumis melo L. var makuwa).</title>
        <authorList>
            <person name="Kwon S.-Y."/>
        </authorList>
    </citation>
    <scope>NUCLEOTIDE SEQUENCE [LARGE SCALE GENOMIC DNA]</scope>
    <source>
        <strain evidence="11">cv. Chang Bougi</strain>
        <strain evidence="10">cv. SW 3</strain>
        <tissue evidence="8">Leaf</tissue>
    </source>
</reference>
<evidence type="ECO:0000259" key="7">
    <source>
        <dbReference type="PROSITE" id="PS50994"/>
    </source>
</evidence>
<dbReference type="EMBL" id="SSTE01019218">
    <property type="protein sequence ID" value="KAA0036836.1"/>
    <property type="molecule type" value="Genomic_DNA"/>
</dbReference>
<dbReference type="AlphaFoldDB" id="A0A5A7T3Z0"/>
<keyword evidence="6" id="KW-0695">RNA-directed DNA polymerase</keyword>
<keyword evidence="5" id="KW-0378">Hydrolase</keyword>
<dbReference type="PANTHER" id="PTHR34072">
    <property type="entry name" value="ENZYMATIC POLYPROTEIN-RELATED"/>
    <property type="match status" value="1"/>
</dbReference>
<evidence type="ECO:0000256" key="4">
    <source>
        <dbReference type="ARBA" id="ARBA00022759"/>
    </source>
</evidence>
<dbReference type="Proteomes" id="UP000321393">
    <property type="component" value="Unassembled WGS sequence"/>
</dbReference>
<name>A0A5A7T3Z0_CUCMM</name>
<gene>
    <name evidence="9" type="ORF">E5676_scaffold110G002060</name>
    <name evidence="8" type="ORF">E6C27_scaffold20G001380</name>
</gene>